<feature type="domain" description="Integrator complex subunit 4/Protein SIEL C-terminal Ig-like" evidence="5">
    <location>
        <begin position="825"/>
        <end position="954"/>
    </location>
</feature>
<evidence type="ECO:0000259" key="4">
    <source>
        <dbReference type="Pfam" id="PF24493"/>
    </source>
</evidence>
<proteinExistence type="predicted"/>
<name>A0A913ZHA7_PATMI</name>
<accession>A0A913ZHA7</accession>
<dbReference type="GeneID" id="119723943"/>
<dbReference type="SUPFAM" id="SSF48371">
    <property type="entry name" value="ARM repeat"/>
    <property type="match status" value="1"/>
</dbReference>
<evidence type="ECO:0000256" key="3">
    <source>
        <dbReference type="SAM" id="MobiDB-lite"/>
    </source>
</evidence>
<dbReference type="Proteomes" id="UP000887568">
    <property type="component" value="Unplaced"/>
</dbReference>
<sequence>MAAHLKKRAYEEFVQAPTVTQEEVKPQAKKLCLRHKQSTLDLPSLEGRSVDEALTLLLDFGNKLPLSTTQTESVVQSILKQYQQQASVSVKVKLLHLLSQVALTPGFHAATLVGDLLALLSSTDSHRLKVQLLSTLTSLGKSLFDHADLHEKMVDAAKQHLSDLHHTVRCECLSLIGTLSTVDKAGSKKEEKRFQRLLCAYIDDQDPRVRESALKSTLILHQRGQRLDLSIYQQSVKALTDDYDGVRLAALKLVWVLSHVYPEEMLAVPGSSEDQLRLIDDGFTNICQMVNDPSMNVRAEAVGLLGSLHLVSPKFLQQTLDKKLMSGLRRKRTSHERQKESYASGDWSTGQKWNDDAPKEHLDPGNISLINSGACGAFVHGLEDEFLEVRSAALDSLCELASHSPSFARMSLDFLVDMFNDEIESVRLNAIYSMRKITKHIVLRQDQLEIILGVLDDFSGEIREALHELLCTVILATKSCLSRSLHFLLRNLNKYPQDKHSIWNCLKHLGIAHHDLTLTLVPELLGTHPYFDTPEPDMDDPAYIGVMILILNSAAESPTMVSLFPDYTIRHYSYLRDSLPHLVPYVKYISSRSLESSHKPLSEGQSHDTFLGQTLEKVKHLDTMTRQPAVNLMQLVIRDLHRVSVVESGLSARADFCAQYIQCQLVLYKALSEDRWNVPAPLCPQQSADTMLAAATQILDLSYQLEHLFLGCSVSEQASIMQMRFRGWTLEFLVQLRGKINNSGSKQAATQTACKHYLNRLGLLNRHLVATGVKPDSFTQALFTEMHKLDSNKGGILVKFLQPLLLHHGIPSLLPSNKLSKATATIREPAGGSDNPLRFTAGLALAIGVDCTLDNVQDVNRIRIQVTFPDSQEQLFSPKTSDFHSLSPLRHRLHAQVYVSHAMWSDPCQIQVSVVMTYDPDRIGDLTVKGSSRVSKQRTLHLCEPVKVFVMPRPAKR</sequence>
<keyword evidence="7" id="KW-1185">Reference proteome</keyword>
<dbReference type="AlphaFoldDB" id="A0A913ZHA7"/>
<evidence type="ECO:0000256" key="2">
    <source>
        <dbReference type="ARBA" id="ARBA00023242"/>
    </source>
</evidence>
<evidence type="ECO:0000256" key="1">
    <source>
        <dbReference type="ARBA" id="ARBA00004123"/>
    </source>
</evidence>
<dbReference type="OMA" id="GNRHPDY"/>
<dbReference type="Pfam" id="PF24493">
    <property type="entry name" value="INTS4_8HBD"/>
    <property type="match status" value="1"/>
</dbReference>
<dbReference type="InterPro" id="IPR011989">
    <property type="entry name" value="ARM-like"/>
</dbReference>
<dbReference type="InterPro" id="IPR056235">
    <property type="entry name" value="INTS4_8HBD"/>
</dbReference>
<dbReference type="GO" id="GO:0032039">
    <property type="term" value="C:integrator complex"/>
    <property type="evidence" value="ECO:0007669"/>
    <property type="project" value="TreeGrafter"/>
</dbReference>
<reference evidence="6" key="1">
    <citation type="submission" date="2022-11" db="UniProtKB">
        <authorList>
            <consortium name="EnsemblMetazoa"/>
        </authorList>
    </citation>
    <scope>IDENTIFICATION</scope>
</reference>
<comment type="subcellular location">
    <subcellularLocation>
        <location evidence="1">Nucleus</location>
    </subcellularLocation>
</comment>
<feature type="region of interest" description="Disordered" evidence="3">
    <location>
        <begin position="327"/>
        <end position="352"/>
    </location>
</feature>
<dbReference type="InterPro" id="IPR016024">
    <property type="entry name" value="ARM-type_fold"/>
</dbReference>
<dbReference type="PANTHER" id="PTHR20938">
    <property type="entry name" value="INTEGRATOR COMPLEX SUBUNIT 4"/>
    <property type="match status" value="1"/>
</dbReference>
<dbReference type="OrthoDB" id="18190at2759"/>
<dbReference type="GO" id="GO:0016180">
    <property type="term" value="P:snRNA processing"/>
    <property type="evidence" value="ECO:0007669"/>
    <property type="project" value="TreeGrafter"/>
</dbReference>
<organism evidence="6 7">
    <name type="scientific">Patiria miniata</name>
    <name type="common">Bat star</name>
    <name type="synonym">Asterina miniata</name>
    <dbReference type="NCBI Taxonomy" id="46514"/>
    <lineage>
        <taxon>Eukaryota</taxon>
        <taxon>Metazoa</taxon>
        <taxon>Echinodermata</taxon>
        <taxon>Eleutherozoa</taxon>
        <taxon>Asterozoa</taxon>
        <taxon>Asteroidea</taxon>
        <taxon>Valvatacea</taxon>
        <taxon>Valvatida</taxon>
        <taxon>Asterinidae</taxon>
        <taxon>Patiria</taxon>
    </lineage>
</organism>
<dbReference type="Pfam" id="PF25458">
    <property type="entry name" value="INTS4_C"/>
    <property type="match status" value="1"/>
</dbReference>
<dbReference type="PANTHER" id="PTHR20938:SF0">
    <property type="entry name" value="INTEGRATOR COMPLEX SUBUNIT 4"/>
    <property type="match status" value="1"/>
</dbReference>
<dbReference type="RefSeq" id="XP_038050789.1">
    <property type="nucleotide sequence ID" value="XM_038194861.1"/>
</dbReference>
<keyword evidence="2" id="KW-0539">Nucleus</keyword>
<dbReference type="Gene3D" id="1.25.10.10">
    <property type="entry name" value="Leucine-rich Repeat Variant"/>
    <property type="match status" value="1"/>
</dbReference>
<evidence type="ECO:0000259" key="5">
    <source>
        <dbReference type="Pfam" id="PF25458"/>
    </source>
</evidence>
<evidence type="ECO:0000313" key="6">
    <source>
        <dbReference type="EnsemblMetazoa" id="XP_038050789.1"/>
    </source>
</evidence>
<evidence type="ECO:0000313" key="7">
    <source>
        <dbReference type="Proteomes" id="UP000887568"/>
    </source>
</evidence>
<protein>
    <recommendedName>
        <fullName evidence="8">Integrator complex subunit 4</fullName>
    </recommendedName>
</protein>
<dbReference type="EnsemblMetazoa" id="XM_038194861.1">
    <property type="protein sequence ID" value="XP_038050789.1"/>
    <property type="gene ID" value="LOC119723943"/>
</dbReference>
<evidence type="ECO:0008006" key="8">
    <source>
        <dbReference type="Google" id="ProtNLM"/>
    </source>
</evidence>
<dbReference type="InterPro" id="IPR057412">
    <property type="entry name" value="INTS4_C"/>
</dbReference>
<feature type="domain" description="INTS4 8 helical bundle" evidence="4">
    <location>
        <begin position="609"/>
        <end position="815"/>
    </location>
</feature>